<comment type="caution">
    <text evidence="13">The sequence shown here is derived from an EMBL/GenBank/DDBJ whole genome shotgun (WGS) entry which is preliminary data.</text>
</comment>
<dbReference type="GO" id="GO:1990189">
    <property type="term" value="F:protein N-terminal-serine acetyltransferase activity"/>
    <property type="evidence" value="ECO:0007669"/>
    <property type="project" value="UniProtKB-EC"/>
</dbReference>
<evidence type="ECO:0000256" key="1">
    <source>
        <dbReference type="ARBA" id="ARBA00004123"/>
    </source>
</evidence>
<gene>
    <name evidence="13" type="ORF">B0F90DRAFT_1944911</name>
</gene>
<dbReference type="SUPFAM" id="SSF55729">
    <property type="entry name" value="Acyl-CoA N-acyltransferases (Nat)"/>
    <property type="match status" value="1"/>
</dbReference>
<evidence type="ECO:0000313" key="14">
    <source>
        <dbReference type="Proteomes" id="UP001203297"/>
    </source>
</evidence>
<dbReference type="EC" id="2.3.1.257" evidence="4"/>
<evidence type="ECO:0000256" key="8">
    <source>
        <dbReference type="ARBA" id="ARBA00023242"/>
    </source>
</evidence>
<dbReference type="PANTHER" id="PTHR20531:SF1">
    <property type="entry name" value="N-ALPHA-ACETYLTRANSFERASE 40"/>
    <property type="match status" value="1"/>
</dbReference>
<dbReference type="GO" id="GO:0043998">
    <property type="term" value="F:histone H2A acetyltransferase activity"/>
    <property type="evidence" value="ECO:0007669"/>
    <property type="project" value="InterPro"/>
</dbReference>
<organism evidence="13 14">
    <name type="scientific">Multifurca ochricompacta</name>
    <dbReference type="NCBI Taxonomy" id="376703"/>
    <lineage>
        <taxon>Eukaryota</taxon>
        <taxon>Fungi</taxon>
        <taxon>Dikarya</taxon>
        <taxon>Basidiomycota</taxon>
        <taxon>Agaricomycotina</taxon>
        <taxon>Agaricomycetes</taxon>
        <taxon>Russulales</taxon>
        <taxon>Russulaceae</taxon>
        <taxon>Multifurca</taxon>
    </lineage>
</organism>
<dbReference type="GO" id="GO:0010485">
    <property type="term" value="F:histone H4 acetyltransferase activity"/>
    <property type="evidence" value="ECO:0007669"/>
    <property type="project" value="InterPro"/>
</dbReference>
<dbReference type="InterPro" id="IPR039949">
    <property type="entry name" value="NAA40"/>
</dbReference>
<dbReference type="PROSITE" id="PS51186">
    <property type="entry name" value="GNAT"/>
    <property type="match status" value="1"/>
</dbReference>
<keyword evidence="14" id="KW-1185">Reference proteome</keyword>
<protein>
    <recommendedName>
        <fullName evidence="5">N-alpha-acetyltransferase 40</fullName>
        <ecNumber evidence="4">2.3.1.257</ecNumber>
    </recommendedName>
</protein>
<comment type="catalytic activity">
    <reaction evidence="10">
        <text>N-terminal L-seryl-[histone H2A] + acetyl-CoA = N-terminal N(alpha)-acetyl-L-seryl-[histone H2A] + CoA + H(+)</text>
        <dbReference type="Rhea" id="RHEA:50600"/>
        <dbReference type="Rhea" id="RHEA-COMP:12742"/>
        <dbReference type="Rhea" id="RHEA-COMP:12744"/>
        <dbReference type="ChEBI" id="CHEBI:15378"/>
        <dbReference type="ChEBI" id="CHEBI:57287"/>
        <dbReference type="ChEBI" id="CHEBI:57288"/>
        <dbReference type="ChEBI" id="CHEBI:64738"/>
        <dbReference type="ChEBI" id="CHEBI:83690"/>
        <dbReference type="EC" id="2.3.1.257"/>
    </reaction>
</comment>
<evidence type="ECO:0000256" key="6">
    <source>
        <dbReference type="ARBA" id="ARBA00022490"/>
    </source>
</evidence>
<comment type="subcellular location">
    <subcellularLocation>
        <location evidence="2">Cytoplasm</location>
    </subcellularLocation>
    <subcellularLocation>
        <location evidence="1">Nucleus</location>
    </subcellularLocation>
</comment>
<comment type="catalytic activity">
    <reaction evidence="11">
        <text>N-terminal L-seryl-[histone H4] + acetyl-CoA = N-terminal N(alpha)-acetyl-L-seryl-[histone H4] + CoA + H(+)</text>
        <dbReference type="Rhea" id="RHEA:50596"/>
        <dbReference type="Rhea" id="RHEA-COMP:12740"/>
        <dbReference type="Rhea" id="RHEA-COMP:12743"/>
        <dbReference type="ChEBI" id="CHEBI:15378"/>
        <dbReference type="ChEBI" id="CHEBI:57287"/>
        <dbReference type="ChEBI" id="CHEBI:57288"/>
        <dbReference type="ChEBI" id="CHEBI:64738"/>
        <dbReference type="ChEBI" id="CHEBI:83690"/>
        <dbReference type="EC" id="2.3.1.257"/>
    </reaction>
</comment>
<dbReference type="CDD" id="cd04301">
    <property type="entry name" value="NAT_SF"/>
    <property type="match status" value="1"/>
</dbReference>
<dbReference type="PANTHER" id="PTHR20531">
    <property type="entry name" value="N-ALPHA-ACETYLTRANSFERASE 40"/>
    <property type="match status" value="1"/>
</dbReference>
<keyword evidence="9" id="KW-0012">Acyltransferase</keyword>
<dbReference type="GO" id="GO:0005634">
    <property type="term" value="C:nucleus"/>
    <property type="evidence" value="ECO:0007669"/>
    <property type="project" value="UniProtKB-SubCell"/>
</dbReference>
<evidence type="ECO:0000256" key="5">
    <source>
        <dbReference type="ARBA" id="ARBA00015043"/>
    </source>
</evidence>
<dbReference type="Pfam" id="PF00583">
    <property type="entry name" value="Acetyltransf_1"/>
    <property type="match status" value="1"/>
</dbReference>
<evidence type="ECO:0000256" key="11">
    <source>
        <dbReference type="ARBA" id="ARBA00049524"/>
    </source>
</evidence>
<dbReference type="InterPro" id="IPR000182">
    <property type="entry name" value="GNAT_dom"/>
</dbReference>
<feature type="domain" description="N-acetyltransferase" evidence="12">
    <location>
        <begin position="44"/>
        <end position="198"/>
    </location>
</feature>
<keyword evidence="7" id="KW-0808">Transferase</keyword>
<dbReference type="GO" id="GO:0005737">
    <property type="term" value="C:cytoplasm"/>
    <property type="evidence" value="ECO:0007669"/>
    <property type="project" value="UniProtKB-SubCell"/>
</dbReference>
<evidence type="ECO:0000256" key="7">
    <source>
        <dbReference type="ARBA" id="ARBA00022679"/>
    </source>
</evidence>
<keyword evidence="8" id="KW-0539">Nucleus</keyword>
<evidence type="ECO:0000256" key="4">
    <source>
        <dbReference type="ARBA" id="ARBA00012950"/>
    </source>
</evidence>
<evidence type="ECO:0000256" key="10">
    <source>
        <dbReference type="ARBA" id="ARBA00047821"/>
    </source>
</evidence>
<name>A0AAD4MCG4_9AGAM</name>
<dbReference type="Gene3D" id="3.40.630.30">
    <property type="match status" value="1"/>
</dbReference>
<comment type="similarity">
    <text evidence="3">Belongs to the acetyltransferase family. NAA40 subfamily.</text>
</comment>
<accession>A0AAD4MCG4</accession>
<dbReference type="EMBL" id="WTXG01000001">
    <property type="protein sequence ID" value="KAI0307806.1"/>
    <property type="molecule type" value="Genomic_DNA"/>
</dbReference>
<evidence type="ECO:0000313" key="13">
    <source>
        <dbReference type="EMBL" id="KAI0307806.1"/>
    </source>
</evidence>
<proteinExistence type="inferred from homology"/>
<evidence type="ECO:0000256" key="3">
    <source>
        <dbReference type="ARBA" id="ARBA00008870"/>
    </source>
</evidence>
<dbReference type="InterPro" id="IPR016181">
    <property type="entry name" value="Acyl_CoA_acyltransferase"/>
</dbReference>
<dbReference type="AlphaFoldDB" id="A0AAD4MCG4"/>
<evidence type="ECO:0000259" key="12">
    <source>
        <dbReference type="PROSITE" id="PS51186"/>
    </source>
</evidence>
<evidence type="ECO:0000256" key="2">
    <source>
        <dbReference type="ARBA" id="ARBA00004496"/>
    </source>
</evidence>
<sequence length="198" mass="22873">MSSSNGRVRRANKATAAQLSLIVLKSGTFDLIDVRFSAQIATSSELSDVDQQCIWDIFEQNMRQMYIKSSMGWDPPSKKEELFHPDSRFVLLRYLQAQLEDGLDPLGEKPPIVAYSTFRFDMENDECVLYCYELQVSQFMQRSGIGRALMLCLCDIAREWSMQKVMLTVFKENQRAVLFYKAMGFVRVFTRVNQEMNG</sequence>
<evidence type="ECO:0000256" key="9">
    <source>
        <dbReference type="ARBA" id="ARBA00023315"/>
    </source>
</evidence>
<dbReference type="Proteomes" id="UP001203297">
    <property type="component" value="Unassembled WGS sequence"/>
</dbReference>
<keyword evidence="6" id="KW-0963">Cytoplasm</keyword>
<reference evidence="13" key="1">
    <citation type="journal article" date="2022" name="New Phytol.">
        <title>Evolutionary transition to the ectomycorrhizal habit in the genomes of a hyperdiverse lineage of mushroom-forming fungi.</title>
        <authorList>
            <person name="Looney B."/>
            <person name="Miyauchi S."/>
            <person name="Morin E."/>
            <person name="Drula E."/>
            <person name="Courty P.E."/>
            <person name="Kohler A."/>
            <person name="Kuo A."/>
            <person name="LaButti K."/>
            <person name="Pangilinan J."/>
            <person name="Lipzen A."/>
            <person name="Riley R."/>
            <person name="Andreopoulos W."/>
            <person name="He G."/>
            <person name="Johnson J."/>
            <person name="Nolan M."/>
            <person name="Tritt A."/>
            <person name="Barry K.W."/>
            <person name="Grigoriev I.V."/>
            <person name="Nagy L.G."/>
            <person name="Hibbett D."/>
            <person name="Henrissat B."/>
            <person name="Matheny P.B."/>
            <person name="Labbe J."/>
            <person name="Martin F.M."/>
        </authorList>
    </citation>
    <scope>NUCLEOTIDE SEQUENCE</scope>
    <source>
        <strain evidence="13">BPL690</strain>
    </source>
</reference>